<gene>
    <name evidence="1" type="ORF">SPACI_023480</name>
</gene>
<dbReference type="RefSeq" id="WP_169716742.1">
    <property type="nucleotide sequence ID" value="NZ_CP155571.1"/>
</dbReference>
<sequence>MPGYKKEIHEICVDKTSCQHEINSKRSEDNGSYWSIPTEKLTKDAIKKTYMQDHKNK</sequence>
<keyword evidence="2" id="KW-1185">Reference proteome</keyword>
<evidence type="ECO:0000313" key="2">
    <source>
        <dbReference type="Proteomes" id="UP000216052"/>
    </source>
</evidence>
<proteinExistence type="predicted"/>
<accession>A0ABZ3J1T3</accession>
<organism evidence="1 2">
    <name type="scientific">Sporomusa acidovorans (strain ATCC 49682 / DSM 3132 / Mol)</name>
    <dbReference type="NCBI Taxonomy" id="1123286"/>
    <lineage>
        <taxon>Bacteria</taxon>
        <taxon>Bacillati</taxon>
        <taxon>Bacillota</taxon>
        <taxon>Negativicutes</taxon>
        <taxon>Selenomonadales</taxon>
        <taxon>Sporomusaceae</taxon>
        <taxon>Sporomusa</taxon>
    </lineage>
</organism>
<protein>
    <submittedName>
        <fullName evidence="1">Uncharacterized protein</fullName>
    </submittedName>
</protein>
<evidence type="ECO:0000313" key="1">
    <source>
        <dbReference type="EMBL" id="XFO72302.1"/>
    </source>
</evidence>
<dbReference type="Proteomes" id="UP000216052">
    <property type="component" value="Chromosome"/>
</dbReference>
<reference evidence="1" key="1">
    <citation type="submission" date="2024-05" db="EMBL/GenBank/DDBJ databases">
        <title>Isolation and characterization of Sporomusa carbonis sp. nov., a carboxydotrophic hydrogenogen in the genus of Sporomusa isolated from a charcoal burning pile.</title>
        <authorList>
            <person name="Boeer T."/>
            <person name="Rosenbaum F."/>
            <person name="Eysell L."/>
            <person name="Mueller V."/>
            <person name="Daniel R."/>
            <person name="Poehlein A."/>
        </authorList>
    </citation>
    <scope>NUCLEOTIDE SEQUENCE [LARGE SCALE GENOMIC DNA]</scope>
    <source>
        <strain evidence="1">DSM 3132</strain>
    </source>
</reference>
<dbReference type="EMBL" id="CP155571">
    <property type="protein sequence ID" value="XFO72302.1"/>
    <property type="molecule type" value="Genomic_DNA"/>
</dbReference>
<name>A0ABZ3J1T3_SPOA4</name>